<feature type="compositionally biased region" description="Low complexity" evidence="10">
    <location>
        <begin position="435"/>
        <end position="448"/>
    </location>
</feature>
<dbReference type="GO" id="GO:1990904">
    <property type="term" value="C:ribonucleoprotein complex"/>
    <property type="evidence" value="ECO:0007669"/>
    <property type="project" value="UniProtKB-KW"/>
</dbReference>
<evidence type="ECO:0000256" key="4">
    <source>
        <dbReference type="ARBA" id="ARBA00022844"/>
    </source>
</evidence>
<keyword evidence="5 9" id="KW-0694">RNA-binding</keyword>
<dbReference type="GO" id="GO:0005198">
    <property type="term" value="F:structural molecule activity"/>
    <property type="evidence" value="ECO:0007669"/>
    <property type="project" value="InterPro"/>
</dbReference>
<accession>I0E088</accession>
<dbReference type="Proteomes" id="UP000106895">
    <property type="component" value="Segment"/>
</dbReference>
<evidence type="ECO:0000256" key="3">
    <source>
        <dbReference type="ARBA" id="ARBA00022561"/>
    </source>
</evidence>
<sequence>MSSLFSYTEDFRAYQTKLGRDGRPSAATNTLTTKVRVFVPVTDEPELRWRLTTFLLDVIRSPIAPDDLRMGASMSILAMYAERPGALIRGILNDPDIEVIIIDVSDFEGEVPVLERRGNRATEEMAALTRVVAAARETMRGRTPFIDPRAYTMAIHDVSTLISAIVTVETQIWILVAKAVTAPDTAEESENRRWNKYLQQRRVNALFELNQGWLTIMRNLIAGSLSLRKFMVELLIEAKKGSAVKGRAVEIIADIGNYVEETGMAGFFATIRYGIETRYPALALNEFQGDLNIIKNLMEVYKTLGPRAPYIVLLEDSIQTKFAPGSYPLLWSFAMGVGTTLDKAMTALNINRGYLEPVYFRLGQRMARNRVGTVDTRMAAELGLTSDQLSDLSTAIVESNVGKQELTSATREGRFASSAPNIIEVDEESEDEQPQPRQGQQAQFRAQPTGIQGRETQTTSGVGKSIQELRSRLQGNRGLNTSKVQQRNQIDDQTPVQSSKDDNRKSMDLEFIDG</sequence>
<keyword evidence="3 9" id="KW-0167">Capsid protein</keyword>
<evidence type="ECO:0000256" key="8">
    <source>
        <dbReference type="ARBA" id="ARBA00023274"/>
    </source>
</evidence>
<comment type="similarity">
    <text evidence="1 9">Belongs to the paramyxoviruses nucleocapsid family.</text>
</comment>
<comment type="function">
    <text evidence="9">Forms the helical nucleocapsid (NC), protecting the genome from nucleases.</text>
</comment>
<evidence type="ECO:0000313" key="11">
    <source>
        <dbReference type="EMBL" id="AFH96006.1"/>
    </source>
</evidence>
<dbReference type="OrthoDB" id="3094at10239"/>
<dbReference type="GO" id="GO:0003723">
    <property type="term" value="F:RNA binding"/>
    <property type="evidence" value="ECO:0007669"/>
    <property type="project" value="UniProtKB-KW"/>
</dbReference>
<reference evidence="11 12" key="1">
    <citation type="journal article" date="2012" name="Nat. Commun.">
        <title>Bats host major mammalian paramyxoviruses.</title>
        <authorList>
            <person name="Drexler J.F."/>
            <person name="Corman V.M."/>
            <person name="Muller M.A."/>
            <person name="Maganga G.D."/>
            <person name="Vallo P."/>
            <person name="Binger T."/>
            <person name="Gloza-Rausch F."/>
            <person name="Rasche A."/>
            <person name="Yordanov S."/>
            <person name="Seebens A."/>
            <person name="Oppong S."/>
            <person name="Sarkodie Y.A."/>
            <person name="Pongombo C."/>
            <person name="Lukashev A.N."/>
            <person name="Schmidt-Chanasit J."/>
            <person name="Stocker A."/>
            <person name="Carneiro A.J."/>
            <person name="Erbar S."/>
            <person name="Maisner A."/>
            <person name="Fronhoffs F."/>
            <person name="Buettner R."/>
            <person name="Kalko E.K."/>
            <person name="Kruppa T."/>
            <person name="Franke C.R."/>
            <person name="Kallies R."/>
            <person name="Yandoko E.R."/>
            <person name="Herrler G."/>
            <person name="Reusken C."/>
            <person name="Hassanin A."/>
            <person name="Kruger D.H."/>
            <person name="Matthee S."/>
            <person name="Ulrich R.G."/>
            <person name="Leroy E.M."/>
            <person name="Drosten C."/>
        </authorList>
    </citation>
    <scope>NUCLEOTIDE SEQUENCE [LARGE SCALE GENOMIC DNA]</scope>
    <source>
        <strain evidence="11">BatPV/Eid_hel/GH-M74a/GHA/2009</strain>
    </source>
</reference>
<feature type="region of interest" description="Disordered" evidence="10">
    <location>
        <begin position="426"/>
        <end position="514"/>
    </location>
</feature>
<evidence type="ECO:0000256" key="1">
    <source>
        <dbReference type="ARBA" id="ARBA00007642"/>
    </source>
</evidence>
<dbReference type="GO" id="GO:0019013">
    <property type="term" value="C:viral nucleocapsid"/>
    <property type="evidence" value="ECO:0007669"/>
    <property type="project" value="UniProtKB-KW"/>
</dbReference>
<protein>
    <recommendedName>
        <fullName evidence="9">Nucleocapsid</fullName>
    </recommendedName>
    <alternativeName>
        <fullName evidence="9">Nucleocapsid protein</fullName>
    </alternativeName>
</protein>
<feature type="compositionally biased region" description="Polar residues" evidence="10">
    <location>
        <begin position="473"/>
        <end position="498"/>
    </location>
</feature>
<comment type="subcellular location">
    <subcellularLocation>
        <location evidence="9">Virion</location>
    </subcellularLocation>
    <subcellularLocation>
        <location evidence="9">Host cytoplasm</location>
    </subcellularLocation>
</comment>
<keyword evidence="4 9" id="KW-0946">Virion</keyword>
<evidence type="ECO:0000256" key="7">
    <source>
        <dbReference type="ARBA" id="ARBA00023200"/>
    </source>
</evidence>
<dbReference type="KEGG" id="vg:20712672"/>
<organism evidence="11 12">
    <name type="scientific">Ghana virus</name>
    <dbReference type="NCBI Taxonomy" id="2847089"/>
    <lineage>
        <taxon>Viruses</taxon>
        <taxon>Riboviria</taxon>
        <taxon>Orthornavirae</taxon>
        <taxon>Negarnaviricota</taxon>
        <taxon>Haploviricotina</taxon>
        <taxon>Monjiviricetes</taxon>
        <taxon>Mononegavirales</taxon>
        <taxon>Paramyxoviridae</taxon>
        <taxon>Orthoparamyxovirinae</taxon>
        <taxon>Henipavirus</taxon>
        <taxon>Henipavirus ghanaense</taxon>
    </lineage>
</organism>
<keyword evidence="8 9" id="KW-0687">Ribonucleoprotein</keyword>
<dbReference type="GeneID" id="20712672"/>
<dbReference type="RefSeq" id="YP_009091833.1">
    <property type="nucleotide sequence ID" value="NC_025256.1"/>
</dbReference>
<gene>
    <name evidence="11" type="primary">N</name>
</gene>
<dbReference type="EMBL" id="HQ660129">
    <property type="protein sequence ID" value="AFH96006.1"/>
    <property type="molecule type" value="Viral_cRNA"/>
</dbReference>
<proteinExistence type="inferred from homology"/>
<evidence type="ECO:0000256" key="5">
    <source>
        <dbReference type="ARBA" id="ARBA00022884"/>
    </source>
</evidence>
<evidence type="ECO:0000313" key="12">
    <source>
        <dbReference type="Proteomes" id="UP000106895"/>
    </source>
</evidence>
<evidence type="ECO:0000256" key="9">
    <source>
        <dbReference type="RuleBase" id="RU361245"/>
    </source>
</evidence>
<keyword evidence="6 9" id="KW-0543">Viral nucleoprotein</keyword>
<name>I0E088_9MONO</name>
<dbReference type="Pfam" id="PF00973">
    <property type="entry name" value="Paramyxo_ncap"/>
    <property type="match status" value="1"/>
</dbReference>
<evidence type="ECO:0000256" key="6">
    <source>
        <dbReference type="ARBA" id="ARBA00023086"/>
    </source>
</evidence>
<dbReference type="InterPro" id="IPR002021">
    <property type="entry name" value="Paramyx_ncap"/>
</dbReference>
<evidence type="ECO:0000256" key="2">
    <source>
        <dbReference type="ARBA" id="ARBA00022497"/>
    </source>
</evidence>
<dbReference type="GO" id="GO:0019029">
    <property type="term" value="C:helical viral capsid"/>
    <property type="evidence" value="ECO:0007669"/>
    <property type="project" value="UniProtKB-KW"/>
</dbReference>
<feature type="compositionally biased region" description="Basic and acidic residues" evidence="10">
    <location>
        <begin position="499"/>
        <end position="508"/>
    </location>
</feature>
<evidence type="ECO:0000256" key="10">
    <source>
        <dbReference type="SAM" id="MobiDB-lite"/>
    </source>
</evidence>
<dbReference type="GO" id="GO:0030430">
    <property type="term" value="C:host cell cytoplasm"/>
    <property type="evidence" value="ECO:0007669"/>
    <property type="project" value="UniProtKB-SubCell"/>
</dbReference>
<keyword evidence="2 9" id="KW-1139">Helical capsid protein</keyword>
<comment type="subunit">
    <text evidence="9">Homomultimer; forms the nucleocapsid. Binds to the viral genomic RNA. N0 interacts with the phosphoprotein (via N-terminus); this interaction allows P to chaperon N0 to avoid N polymerization before encapsidation. Interacts as N-RNA template with the phosphoprotein (via C-terminus); this interaction positions the polymerase on the template.</text>
</comment>
<keyword evidence="7 9" id="KW-1035">Host cytoplasm</keyword>
<keyword evidence="12" id="KW-1185">Reference proteome</keyword>